<gene>
    <name evidence="2" type="ORF">BIV57_22100</name>
</gene>
<dbReference type="Proteomes" id="UP000243342">
    <property type="component" value="Unassembled WGS sequence"/>
</dbReference>
<dbReference type="SUPFAM" id="SSF53850">
    <property type="entry name" value="Periplasmic binding protein-like II"/>
    <property type="match status" value="1"/>
</dbReference>
<dbReference type="InterPro" id="IPR050490">
    <property type="entry name" value="Bact_solute-bd_prot1"/>
</dbReference>
<name>A0A1J7B9J3_9ACTN</name>
<evidence type="ECO:0000256" key="1">
    <source>
        <dbReference type="SAM" id="SignalP"/>
    </source>
</evidence>
<keyword evidence="3" id="KW-1185">Reference proteome</keyword>
<dbReference type="PANTHER" id="PTHR43649">
    <property type="entry name" value="ARABINOSE-BINDING PROTEIN-RELATED"/>
    <property type="match status" value="1"/>
</dbReference>
<evidence type="ECO:0000313" key="2">
    <source>
        <dbReference type="EMBL" id="OIV35343.1"/>
    </source>
</evidence>
<keyword evidence="1" id="KW-0732">Signal</keyword>
<dbReference type="InterPro" id="IPR006059">
    <property type="entry name" value="SBP"/>
</dbReference>
<proteinExistence type="predicted"/>
<sequence length="464" mass="48917">MSSNRTLRTRRAVLGTALTGAVALGASACIPGTGGTSTAAGTTGVAGVPDPKKAGKVTLTVWDGQTDGGGNTQLAELNKQFQAKYPNVAIKRVARSFADLKTTLKLAISANNPPDVVQVNQGYSDMVAFVKAGLLRPVDDYAGIYGWNSRYPQVLMDPNRVSVDAKHFGTGRLYGISQSSEYVGVYYNKRILKRLGIDVPRTWDEFTAALAKTKAAGTLPIEFGNLNKTMAIHVYGVILDHLAAAQSRDTVYNKAGGSYDTPETVEAARVLQDWVKKGWLSKDGNGQDQDAAYAGFAKGKSAFLVSGTWAMESLGSMGSNVGIVPPPPVKAGGASYSTGGPSTAMSITSRARHPEVAAAYLDFITNANASNVMTKNNVLPAIPGTAADAMPADSPNGQLVAGWKKLAADEGIVPYLDYSTPTFYDTITAQLQNLVAVKTTPQAFVDALQKDYASFLKQQQGSGS</sequence>
<reference evidence="2 3" key="1">
    <citation type="submission" date="2016-10" db="EMBL/GenBank/DDBJ databases">
        <title>Genome sequence of Streptomyces gilvigriseus MUSC 26.</title>
        <authorList>
            <person name="Lee L.-H."/>
            <person name="Ser H.-L."/>
        </authorList>
    </citation>
    <scope>NUCLEOTIDE SEQUENCE [LARGE SCALE GENOMIC DNA]</scope>
    <source>
        <strain evidence="2 3">MUSC 26</strain>
    </source>
</reference>
<dbReference type="STRING" id="1428644.BIV57_22100"/>
<protein>
    <submittedName>
        <fullName evidence="2">Sugar ABC transporter substrate-binding protein</fullName>
    </submittedName>
</protein>
<dbReference type="PROSITE" id="PS51318">
    <property type="entry name" value="TAT"/>
    <property type="match status" value="1"/>
</dbReference>
<accession>A0A1J7B9J3</accession>
<feature type="chain" id="PRO_5039289388" evidence="1">
    <location>
        <begin position="29"/>
        <end position="464"/>
    </location>
</feature>
<organism evidence="2 3">
    <name type="scientific">Mangrovactinospora gilvigrisea</name>
    <dbReference type="NCBI Taxonomy" id="1428644"/>
    <lineage>
        <taxon>Bacteria</taxon>
        <taxon>Bacillati</taxon>
        <taxon>Actinomycetota</taxon>
        <taxon>Actinomycetes</taxon>
        <taxon>Kitasatosporales</taxon>
        <taxon>Streptomycetaceae</taxon>
        <taxon>Mangrovactinospora</taxon>
    </lineage>
</organism>
<dbReference type="AlphaFoldDB" id="A0A1J7B9J3"/>
<dbReference type="InterPro" id="IPR006311">
    <property type="entry name" value="TAT_signal"/>
</dbReference>
<evidence type="ECO:0000313" key="3">
    <source>
        <dbReference type="Proteomes" id="UP000243342"/>
    </source>
</evidence>
<dbReference type="Pfam" id="PF01547">
    <property type="entry name" value="SBP_bac_1"/>
    <property type="match status" value="1"/>
</dbReference>
<dbReference type="EMBL" id="MLCF01000162">
    <property type="protein sequence ID" value="OIV35343.1"/>
    <property type="molecule type" value="Genomic_DNA"/>
</dbReference>
<comment type="caution">
    <text evidence="2">The sequence shown here is derived from an EMBL/GenBank/DDBJ whole genome shotgun (WGS) entry which is preliminary data.</text>
</comment>
<dbReference type="PROSITE" id="PS51257">
    <property type="entry name" value="PROKAR_LIPOPROTEIN"/>
    <property type="match status" value="1"/>
</dbReference>
<dbReference type="RefSeq" id="WP_071658699.1">
    <property type="nucleotide sequence ID" value="NZ_MLCF01000162.1"/>
</dbReference>
<dbReference type="OrthoDB" id="2509690at2"/>
<dbReference type="Gene3D" id="3.40.190.10">
    <property type="entry name" value="Periplasmic binding protein-like II"/>
    <property type="match status" value="1"/>
</dbReference>
<dbReference type="PANTHER" id="PTHR43649:SF12">
    <property type="entry name" value="DIACETYLCHITOBIOSE BINDING PROTEIN DASA"/>
    <property type="match status" value="1"/>
</dbReference>
<feature type="signal peptide" evidence="1">
    <location>
        <begin position="1"/>
        <end position="28"/>
    </location>
</feature>